<evidence type="ECO:0000256" key="6">
    <source>
        <dbReference type="ARBA" id="ARBA00023186"/>
    </source>
</evidence>
<keyword evidence="9" id="KW-1185">Reference proteome</keyword>
<dbReference type="GO" id="GO:0051082">
    <property type="term" value="F:unfolded protein binding"/>
    <property type="evidence" value="ECO:0007669"/>
    <property type="project" value="InterPro"/>
</dbReference>
<dbReference type="NCBIfam" id="TIGR02347">
    <property type="entry name" value="chap_CCT_zeta"/>
    <property type="match status" value="1"/>
</dbReference>
<dbReference type="AlphaFoldDB" id="A0A443SAT1"/>
<dbReference type="EMBL" id="NCKV01004682">
    <property type="protein sequence ID" value="RWS24590.1"/>
    <property type="molecule type" value="Genomic_DNA"/>
</dbReference>
<organism evidence="8 9">
    <name type="scientific">Leptotrombidium deliense</name>
    <dbReference type="NCBI Taxonomy" id="299467"/>
    <lineage>
        <taxon>Eukaryota</taxon>
        <taxon>Metazoa</taxon>
        <taxon>Ecdysozoa</taxon>
        <taxon>Arthropoda</taxon>
        <taxon>Chelicerata</taxon>
        <taxon>Arachnida</taxon>
        <taxon>Acari</taxon>
        <taxon>Acariformes</taxon>
        <taxon>Trombidiformes</taxon>
        <taxon>Prostigmata</taxon>
        <taxon>Anystina</taxon>
        <taxon>Parasitengona</taxon>
        <taxon>Trombiculoidea</taxon>
        <taxon>Trombiculidae</taxon>
        <taxon>Leptotrombidium</taxon>
    </lineage>
</organism>
<dbReference type="GO" id="GO:0140662">
    <property type="term" value="F:ATP-dependent protein folding chaperone"/>
    <property type="evidence" value="ECO:0007669"/>
    <property type="project" value="InterPro"/>
</dbReference>
<evidence type="ECO:0000256" key="2">
    <source>
        <dbReference type="ARBA" id="ARBA00008020"/>
    </source>
</evidence>
<evidence type="ECO:0000256" key="3">
    <source>
        <dbReference type="ARBA" id="ARBA00022490"/>
    </source>
</evidence>
<dbReference type="PRINTS" id="PR00304">
    <property type="entry name" value="TCOMPLEXTCP1"/>
</dbReference>
<dbReference type="FunFam" id="3.50.7.10:FF:000004">
    <property type="entry name" value="T-complex protein 1 subunit zeta"/>
    <property type="match status" value="1"/>
</dbReference>
<dbReference type="Gene3D" id="1.10.560.10">
    <property type="entry name" value="GroEL-like equatorial domain"/>
    <property type="match status" value="1"/>
</dbReference>
<name>A0A443SAT1_9ACAR</name>
<reference evidence="8 9" key="1">
    <citation type="journal article" date="2018" name="Gigascience">
        <title>Genomes of trombidid mites reveal novel predicted allergens and laterally-transferred genes associated with secondary metabolism.</title>
        <authorList>
            <person name="Dong X."/>
            <person name="Chaisiri K."/>
            <person name="Xia D."/>
            <person name="Armstrong S.D."/>
            <person name="Fang Y."/>
            <person name="Donnelly M.J."/>
            <person name="Kadowaki T."/>
            <person name="McGarry J.W."/>
            <person name="Darby A.C."/>
            <person name="Makepeace B.L."/>
        </authorList>
    </citation>
    <scope>NUCLEOTIDE SEQUENCE [LARGE SCALE GENOMIC DNA]</scope>
    <source>
        <strain evidence="8">UoL-UT</strain>
    </source>
</reference>
<dbReference type="Pfam" id="PF00118">
    <property type="entry name" value="Cpn60_TCP1"/>
    <property type="match status" value="1"/>
</dbReference>
<dbReference type="PROSITE" id="PS00751">
    <property type="entry name" value="TCP1_2"/>
    <property type="match status" value="1"/>
</dbReference>
<dbReference type="InterPro" id="IPR027413">
    <property type="entry name" value="GROEL-like_equatorial_sf"/>
</dbReference>
<keyword evidence="5 7" id="KW-0067">ATP-binding</keyword>
<evidence type="ECO:0000256" key="1">
    <source>
        <dbReference type="ARBA" id="ARBA00004496"/>
    </source>
</evidence>
<dbReference type="Proteomes" id="UP000288716">
    <property type="component" value="Unassembled WGS sequence"/>
</dbReference>
<dbReference type="FunFam" id="1.10.560.10:FF:000038">
    <property type="entry name" value="Chaperonin containing TCP1 subunit 6B"/>
    <property type="match status" value="1"/>
</dbReference>
<keyword evidence="4 7" id="KW-0547">Nucleotide-binding</keyword>
<keyword evidence="3" id="KW-0963">Cytoplasm</keyword>
<dbReference type="GO" id="GO:0005737">
    <property type="term" value="C:cytoplasm"/>
    <property type="evidence" value="ECO:0007669"/>
    <property type="project" value="UniProtKB-SubCell"/>
</dbReference>
<comment type="similarity">
    <text evidence="2 7">Belongs to the TCP-1 chaperonin family.</text>
</comment>
<dbReference type="SUPFAM" id="SSF52029">
    <property type="entry name" value="GroEL apical domain-like"/>
    <property type="match status" value="1"/>
</dbReference>
<evidence type="ECO:0000313" key="9">
    <source>
        <dbReference type="Proteomes" id="UP000288716"/>
    </source>
</evidence>
<dbReference type="InterPro" id="IPR027409">
    <property type="entry name" value="GroEL-like_apical_dom_sf"/>
</dbReference>
<dbReference type="InterPro" id="IPR053374">
    <property type="entry name" value="TCP-1_chaperonin"/>
</dbReference>
<sequence length="537" mass="58696">MASIRCVNPKAEVARHSQALAINISGAKGLQDVLRTNLGPKGTMKMLVSGAGDIKITKDGNVLLHEMQIQHPTASLIAKASTAQNDETGDGTTSTVLLIGELLKQAEIYINEGLHPRVIADGFEIAKRKAIEVLDQVKVELGGDQKTWLMNIAKTALRTKVHHKVADRLTEICVDSVLAVKRDDKPIDLFMVEIMEMQHRSEEDTTLIRGLVLDHGARHPDMKKHVENAYILTCNVSLEYEKTTVHSGFFYKSAEEREKLVAAERKFIDNRVAKIIELKNKVCADGDKNFVVINQQGIDPNSLDELAKAGIVALRRAKRRNMERITLACGGVAMNSLDELTPECLGFAGQVYEQVLGEEKYTFIEDLKNPLSVTILIKSASKHSSTQIKDAVYDGLRAVKNAVEDKCVVPGAGAFEIAAHSSLIKFKTEVKGKAQLGVQAFADALLVIPKTLAVNGGFDPQDVMVKLLHEFNTTSQVVGIDLKSGEAVIPADIGVFDNYKVKRQLLNSCCVIACNLLLVDEIMRAGLTSLKGDKVGQ</sequence>
<dbReference type="InterPro" id="IPR002194">
    <property type="entry name" value="Chaperonin_TCP-1_CS"/>
</dbReference>
<dbReference type="SUPFAM" id="SSF48592">
    <property type="entry name" value="GroEL equatorial domain-like"/>
    <property type="match status" value="1"/>
</dbReference>
<gene>
    <name evidence="8" type="ORF">B4U80_10695</name>
</gene>
<dbReference type="SUPFAM" id="SSF54849">
    <property type="entry name" value="GroEL-intermediate domain like"/>
    <property type="match status" value="1"/>
</dbReference>
<keyword evidence="6 7" id="KW-0143">Chaperone</keyword>
<dbReference type="OrthoDB" id="10052040at2759"/>
<dbReference type="InterPro" id="IPR017998">
    <property type="entry name" value="Chaperone_TCP-1"/>
</dbReference>
<evidence type="ECO:0000256" key="7">
    <source>
        <dbReference type="RuleBase" id="RU004187"/>
    </source>
</evidence>
<dbReference type="FunFam" id="1.10.560.10:FF:000058">
    <property type="entry name" value="T-complex protein 1 subunit zeta"/>
    <property type="match status" value="1"/>
</dbReference>
<dbReference type="Gene3D" id="3.30.260.10">
    <property type="entry name" value="TCP-1-like chaperonin intermediate domain"/>
    <property type="match status" value="1"/>
</dbReference>
<dbReference type="PANTHER" id="PTHR11353">
    <property type="entry name" value="CHAPERONIN"/>
    <property type="match status" value="1"/>
</dbReference>
<dbReference type="GO" id="GO:0016887">
    <property type="term" value="F:ATP hydrolysis activity"/>
    <property type="evidence" value="ECO:0007669"/>
    <property type="project" value="InterPro"/>
</dbReference>
<dbReference type="InterPro" id="IPR012722">
    <property type="entry name" value="Chap_CCT_zeta"/>
</dbReference>
<comment type="subcellular location">
    <subcellularLocation>
        <location evidence="1">Cytoplasm</location>
    </subcellularLocation>
</comment>
<evidence type="ECO:0000256" key="5">
    <source>
        <dbReference type="ARBA" id="ARBA00022840"/>
    </source>
</evidence>
<dbReference type="InterPro" id="IPR002423">
    <property type="entry name" value="Cpn60/GroEL/TCP-1"/>
</dbReference>
<dbReference type="PROSITE" id="PS00750">
    <property type="entry name" value="TCP1_1"/>
    <property type="match status" value="1"/>
</dbReference>
<dbReference type="CDD" id="cd03342">
    <property type="entry name" value="TCP1_zeta"/>
    <property type="match status" value="1"/>
</dbReference>
<comment type="caution">
    <text evidence="8">The sequence shown here is derived from an EMBL/GenBank/DDBJ whole genome shotgun (WGS) entry which is preliminary data.</text>
</comment>
<proteinExistence type="inferred from homology"/>
<evidence type="ECO:0000256" key="4">
    <source>
        <dbReference type="ARBA" id="ARBA00022741"/>
    </source>
</evidence>
<accession>A0A443SAT1</accession>
<dbReference type="Gene3D" id="3.50.7.10">
    <property type="entry name" value="GroEL"/>
    <property type="match status" value="1"/>
</dbReference>
<protein>
    <submittedName>
        <fullName evidence="8">T-complex protein 1 subunit zeta-like isoform X1</fullName>
    </submittedName>
</protein>
<dbReference type="VEuPathDB" id="VectorBase:LDEU007449"/>
<dbReference type="GO" id="GO:0005524">
    <property type="term" value="F:ATP binding"/>
    <property type="evidence" value="ECO:0007669"/>
    <property type="project" value="UniProtKB-KW"/>
</dbReference>
<dbReference type="NCBIfam" id="NF041083">
    <property type="entry name" value="thermosome_beta"/>
    <property type="match status" value="1"/>
</dbReference>
<evidence type="ECO:0000313" key="8">
    <source>
        <dbReference type="EMBL" id="RWS24590.1"/>
    </source>
</evidence>
<dbReference type="InterPro" id="IPR027410">
    <property type="entry name" value="TCP-1-like_intermed_sf"/>
</dbReference>
<dbReference type="STRING" id="299467.A0A443SAT1"/>